<feature type="non-terminal residue" evidence="1">
    <location>
        <position position="1"/>
    </location>
</feature>
<evidence type="ECO:0000313" key="2">
    <source>
        <dbReference type="Proteomes" id="UP000026915"/>
    </source>
</evidence>
<dbReference type="Pfam" id="PF14223">
    <property type="entry name" value="Retrotran_gag_2"/>
    <property type="match status" value="1"/>
</dbReference>
<sequence>ENISTQIELDKDYFCRGHILSTLSSNLYDTFYTAKIARELWEVLEKKYGNEDESLHNFIIIKYIDFKMTNNKSVVEQAHLFRVLIHELN</sequence>
<dbReference type="PANTHER" id="PTHR47592:SF27">
    <property type="entry name" value="OS08G0421700 PROTEIN"/>
    <property type="match status" value="1"/>
</dbReference>
<dbReference type="EMBL" id="CM001883">
    <property type="protein sequence ID" value="EOY08183.1"/>
    <property type="molecule type" value="Genomic_DNA"/>
</dbReference>
<dbReference type="Proteomes" id="UP000026915">
    <property type="component" value="Chromosome 5"/>
</dbReference>
<dbReference type="HOGENOM" id="CLU_2461403_0_0_1"/>
<dbReference type="Gramene" id="EOY08183">
    <property type="protein sequence ID" value="EOY08183"/>
    <property type="gene ID" value="TCM_022521"/>
</dbReference>
<reference evidence="1 2" key="1">
    <citation type="journal article" date="2013" name="Genome Biol.">
        <title>The genome sequence of the most widely cultivated cacao type and its use to identify candidate genes regulating pod color.</title>
        <authorList>
            <person name="Motamayor J.C."/>
            <person name="Mockaitis K."/>
            <person name="Schmutz J."/>
            <person name="Haiminen N."/>
            <person name="Iii D.L."/>
            <person name="Cornejo O."/>
            <person name="Findley S.D."/>
            <person name="Zheng P."/>
            <person name="Utro F."/>
            <person name="Royaert S."/>
            <person name="Saski C."/>
            <person name="Jenkins J."/>
            <person name="Podicheti R."/>
            <person name="Zhao M."/>
            <person name="Scheffler B.E."/>
            <person name="Stack J.C."/>
            <person name="Feltus F.A."/>
            <person name="Mustiga G.M."/>
            <person name="Amores F."/>
            <person name="Phillips W."/>
            <person name="Marelli J.P."/>
            <person name="May G.D."/>
            <person name="Shapiro H."/>
            <person name="Ma J."/>
            <person name="Bustamante C.D."/>
            <person name="Schnell R.J."/>
            <person name="Main D."/>
            <person name="Gilbert D."/>
            <person name="Parida L."/>
            <person name="Kuhn D.N."/>
        </authorList>
    </citation>
    <scope>NUCLEOTIDE SEQUENCE [LARGE SCALE GENOMIC DNA]</scope>
    <source>
        <strain evidence="2">cv. Matina 1-6</strain>
    </source>
</reference>
<dbReference type="InParanoid" id="A0A061EU79"/>
<keyword evidence="2" id="KW-1185">Reference proteome</keyword>
<evidence type="ECO:0008006" key="3">
    <source>
        <dbReference type="Google" id="ProtNLM"/>
    </source>
</evidence>
<evidence type="ECO:0000313" key="1">
    <source>
        <dbReference type="EMBL" id="EOY08183.1"/>
    </source>
</evidence>
<name>A0A061EU79_THECC</name>
<dbReference type="AlphaFoldDB" id="A0A061EU79"/>
<proteinExistence type="predicted"/>
<accession>A0A061EU79</accession>
<dbReference type="OMA" id="CIQSEFL"/>
<gene>
    <name evidence="1" type="ORF">TCM_022521</name>
</gene>
<dbReference type="PANTHER" id="PTHR47592">
    <property type="entry name" value="PBF68 PROTEIN"/>
    <property type="match status" value="1"/>
</dbReference>
<organism evidence="1 2">
    <name type="scientific">Theobroma cacao</name>
    <name type="common">Cacao</name>
    <name type="synonym">Cocoa</name>
    <dbReference type="NCBI Taxonomy" id="3641"/>
    <lineage>
        <taxon>Eukaryota</taxon>
        <taxon>Viridiplantae</taxon>
        <taxon>Streptophyta</taxon>
        <taxon>Embryophyta</taxon>
        <taxon>Tracheophyta</taxon>
        <taxon>Spermatophyta</taxon>
        <taxon>Magnoliopsida</taxon>
        <taxon>eudicotyledons</taxon>
        <taxon>Gunneridae</taxon>
        <taxon>Pentapetalae</taxon>
        <taxon>rosids</taxon>
        <taxon>malvids</taxon>
        <taxon>Malvales</taxon>
        <taxon>Malvaceae</taxon>
        <taxon>Byttnerioideae</taxon>
        <taxon>Theobroma</taxon>
    </lineage>
</organism>
<protein>
    <recommendedName>
        <fullName evidence="3">UBN2 domain-containing protein</fullName>
    </recommendedName>
</protein>